<keyword evidence="6" id="KW-0119">Carbohydrate metabolism</keyword>
<comment type="pathway">
    <text evidence="11">Glycan degradation; trehalose degradation; D-glucose from alpha,alpha-trehalose: step 1/1.</text>
</comment>
<comment type="caution">
    <text evidence="14">The sequence shown here is derived from an EMBL/GenBank/DDBJ whole genome shotgun (WGS) entry which is preliminary data.</text>
</comment>
<keyword evidence="15" id="KW-1185">Reference proteome</keyword>
<evidence type="ECO:0000256" key="2">
    <source>
        <dbReference type="ARBA" id="ARBA00006188"/>
    </source>
</evidence>
<dbReference type="FunFam" id="1.50.10.10:FF:000005">
    <property type="entry name" value="Glycosyl hydrolase, glucoamylase"/>
    <property type="match status" value="1"/>
</dbReference>
<evidence type="ECO:0000313" key="15">
    <source>
        <dbReference type="Proteomes" id="UP000278962"/>
    </source>
</evidence>
<protein>
    <recommendedName>
        <fullName evidence="4">Trehalase</fullName>
        <ecNumber evidence="3">3.2.1.28</ecNumber>
    </recommendedName>
    <alternativeName>
        <fullName evidence="8">Alpha,alpha-trehalase</fullName>
    </alternativeName>
    <alternativeName>
        <fullName evidence="9">Alpha,alpha-trehalose glucohydrolase</fullName>
    </alternativeName>
</protein>
<sequence length="599" mass="66316">MASRIEDYALIGDTRTAALVGRDGSIDWLCVPRFDSGACFAALLGEPRHGRWQLAPRDDVVSVRRRYRDGTLVLETELETATGVVRVIDCMPLPDDTTTEVARLVEGVRGEVAMAMELIVRFDYGRVVPWVRRLDGGVSATAGPDALLLRSPVPTRGADLTTRADFTVRAGDAVPFLLSWYPSAQRPPGPLDVARTIAETERWWADWSQRCTVGGDWQALVKRSLVTLKALTYGPTGGIVAAPTTSLPEQIGGVRNWDYRYCWLRDATLTLLALIHAGYLNEAAAWRDWLLRSVAGRPADTQIMYGPAGERRLTELELDWLPGYEGSTPVRVGNAASEQFQLDVYGEVMDALLQARRAGLDLDANAWRLQVALVGHVERAWRDPDEGIWEVRGPRRHFVHSKVMAWVALDRAIKTAERYGLDGPVQRWRAARDEIHAEVCDRGFDRDRGTFTQSYGSRALDAALLLMPAVGFLAGTDERVVGTIDAVERELSHDGFLLRYSTEEADDGLPPGEGAFLPCSFWLVDALVLSGRRDRALALFERLSSLTNDLGLLSEEYDPVARRQVGNFPQAFSHLALVNSALLLSRDERAAPADERANV</sequence>
<dbReference type="PANTHER" id="PTHR31616">
    <property type="entry name" value="TREHALASE"/>
    <property type="match status" value="1"/>
</dbReference>
<keyword evidence="5" id="KW-0378">Hydrolase</keyword>
<dbReference type="EC" id="3.2.1.28" evidence="3"/>
<evidence type="ECO:0000256" key="9">
    <source>
        <dbReference type="ARBA" id="ARBA00031637"/>
    </source>
</evidence>
<evidence type="ECO:0000259" key="13">
    <source>
        <dbReference type="Pfam" id="PF19291"/>
    </source>
</evidence>
<dbReference type="Pfam" id="PF19291">
    <property type="entry name" value="TREH_N"/>
    <property type="match status" value="1"/>
</dbReference>
<dbReference type="RefSeq" id="WP_121246598.1">
    <property type="nucleotide sequence ID" value="NZ_RBIL01000001.1"/>
</dbReference>
<feature type="domain" description="Trehalase-like N-terminal" evidence="13">
    <location>
        <begin position="2"/>
        <end position="152"/>
    </location>
</feature>
<dbReference type="SUPFAM" id="SSF48208">
    <property type="entry name" value="Six-hairpin glycosidases"/>
    <property type="match status" value="1"/>
</dbReference>
<evidence type="ECO:0000256" key="4">
    <source>
        <dbReference type="ARBA" id="ARBA00019905"/>
    </source>
</evidence>
<evidence type="ECO:0000256" key="1">
    <source>
        <dbReference type="ARBA" id="ARBA00001576"/>
    </source>
</evidence>
<accession>A0A660L543</accession>
<dbReference type="GO" id="GO:0005993">
    <property type="term" value="P:trehalose catabolic process"/>
    <property type="evidence" value="ECO:0007669"/>
    <property type="project" value="UniProtKB-ARBA"/>
</dbReference>
<evidence type="ECO:0000256" key="10">
    <source>
        <dbReference type="ARBA" id="ARBA00053030"/>
    </source>
</evidence>
<dbReference type="Gene3D" id="1.50.10.10">
    <property type="match status" value="1"/>
</dbReference>
<dbReference type="AlphaFoldDB" id="A0A660L543"/>
<evidence type="ECO:0000259" key="12">
    <source>
        <dbReference type="Pfam" id="PF00723"/>
    </source>
</evidence>
<dbReference type="GO" id="GO:0004555">
    <property type="term" value="F:alpha,alpha-trehalase activity"/>
    <property type="evidence" value="ECO:0007669"/>
    <property type="project" value="UniProtKB-EC"/>
</dbReference>
<dbReference type="Proteomes" id="UP000278962">
    <property type="component" value="Unassembled WGS sequence"/>
</dbReference>
<evidence type="ECO:0000313" key="14">
    <source>
        <dbReference type="EMBL" id="RKQ90222.1"/>
    </source>
</evidence>
<dbReference type="PANTHER" id="PTHR31616:SF0">
    <property type="entry name" value="GLUCAN 1,4-ALPHA-GLUCOSIDASE"/>
    <property type="match status" value="1"/>
</dbReference>
<dbReference type="InterPro" id="IPR045582">
    <property type="entry name" value="Trehalase-like_N"/>
</dbReference>
<dbReference type="InterPro" id="IPR011613">
    <property type="entry name" value="GH15-like"/>
</dbReference>
<organism evidence="14 15">
    <name type="scientific">Solirubrobacter pauli</name>
    <dbReference type="NCBI Taxonomy" id="166793"/>
    <lineage>
        <taxon>Bacteria</taxon>
        <taxon>Bacillati</taxon>
        <taxon>Actinomycetota</taxon>
        <taxon>Thermoleophilia</taxon>
        <taxon>Solirubrobacterales</taxon>
        <taxon>Solirubrobacteraceae</taxon>
        <taxon>Solirubrobacter</taxon>
    </lineage>
</organism>
<dbReference type="Pfam" id="PF00723">
    <property type="entry name" value="Glyco_hydro_15"/>
    <property type="match status" value="1"/>
</dbReference>
<dbReference type="OrthoDB" id="3902805at2"/>
<proteinExistence type="inferred from homology"/>
<feature type="domain" description="GH15-like" evidence="12">
    <location>
        <begin position="219"/>
        <end position="581"/>
    </location>
</feature>
<reference evidence="14 15" key="1">
    <citation type="submission" date="2018-10" db="EMBL/GenBank/DDBJ databases">
        <title>Genomic Encyclopedia of Archaeal and Bacterial Type Strains, Phase II (KMG-II): from individual species to whole genera.</title>
        <authorList>
            <person name="Goeker M."/>
        </authorList>
    </citation>
    <scope>NUCLEOTIDE SEQUENCE [LARGE SCALE GENOMIC DNA]</scope>
    <source>
        <strain evidence="14 15">DSM 14954</strain>
    </source>
</reference>
<name>A0A660L543_9ACTN</name>
<dbReference type="EMBL" id="RBIL01000001">
    <property type="protein sequence ID" value="RKQ90222.1"/>
    <property type="molecule type" value="Genomic_DNA"/>
</dbReference>
<dbReference type="InterPro" id="IPR012341">
    <property type="entry name" value="6hp_glycosidase-like_sf"/>
</dbReference>
<gene>
    <name evidence="14" type="ORF">C8N24_0021</name>
</gene>
<evidence type="ECO:0000256" key="7">
    <source>
        <dbReference type="ARBA" id="ARBA00023295"/>
    </source>
</evidence>
<evidence type="ECO:0000256" key="6">
    <source>
        <dbReference type="ARBA" id="ARBA00023277"/>
    </source>
</evidence>
<evidence type="ECO:0000256" key="3">
    <source>
        <dbReference type="ARBA" id="ARBA00012757"/>
    </source>
</evidence>
<comment type="cofactor">
    <cofactor evidence="10">
        <name>phosphate</name>
        <dbReference type="ChEBI" id="CHEBI:43474"/>
    </cofactor>
</comment>
<evidence type="ECO:0000256" key="8">
    <source>
        <dbReference type="ARBA" id="ARBA00030473"/>
    </source>
</evidence>
<comment type="catalytic activity">
    <reaction evidence="1">
        <text>alpha,alpha-trehalose + H2O = alpha-D-glucose + beta-D-glucose</text>
        <dbReference type="Rhea" id="RHEA:32675"/>
        <dbReference type="ChEBI" id="CHEBI:15377"/>
        <dbReference type="ChEBI" id="CHEBI:15903"/>
        <dbReference type="ChEBI" id="CHEBI:16551"/>
        <dbReference type="ChEBI" id="CHEBI:17925"/>
        <dbReference type="EC" id="3.2.1.28"/>
    </reaction>
</comment>
<evidence type="ECO:0000256" key="11">
    <source>
        <dbReference type="ARBA" id="ARBA00060615"/>
    </source>
</evidence>
<comment type="similarity">
    <text evidence="2">Belongs to the glycosyl hydrolase 15 family.</text>
</comment>
<keyword evidence="7" id="KW-0326">Glycosidase</keyword>
<evidence type="ECO:0000256" key="5">
    <source>
        <dbReference type="ARBA" id="ARBA00022801"/>
    </source>
</evidence>
<dbReference type="InterPro" id="IPR008928">
    <property type="entry name" value="6-hairpin_glycosidase_sf"/>
</dbReference>